<dbReference type="PROSITE" id="PS50109">
    <property type="entry name" value="HIS_KIN"/>
    <property type="match status" value="1"/>
</dbReference>
<dbReference type="CDD" id="cd00082">
    <property type="entry name" value="HisKA"/>
    <property type="match status" value="1"/>
</dbReference>
<keyword evidence="8" id="KW-0418">Kinase</keyword>
<accession>A0AAW9QAV8</accession>
<evidence type="ECO:0000313" key="16">
    <source>
        <dbReference type="EMBL" id="MEF7613897.1"/>
    </source>
</evidence>
<dbReference type="RefSeq" id="WP_332288836.1">
    <property type="nucleotide sequence ID" value="NZ_JAZIBG010000020.1"/>
</dbReference>
<keyword evidence="12 13" id="KW-0472">Membrane</keyword>
<dbReference type="FunFam" id="1.10.287.130:FF:000035">
    <property type="entry name" value="Two-component sensor histidine kinase"/>
    <property type="match status" value="1"/>
</dbReference>
<dbReference type="InterPro" id="IPR005467">
    <property type="entry name" value="His_kinase_dom"/>
</dbReference>
<organism evidence="16 17">
    <name type="scientific">Aquincola agrisoli</name>
    <dbReference type="NCBI Taxonomy" id="3119538"/>
    <lineage>
        <taxon>Bacteria</taxon>
        <taxon>Pseudomonadati</taxon>
        <taxon>Pseudomonadota</taxon>
        <taxon>Betaproteobacteria</taxon>
        <taxon>Burkholderiales</taxon>
        <taxon>Sphaerotilaceae</taxon>
        <taxon>Aquincola</taxon>
    </lineage>
</organism>
<evidence type="ECO:0000259" key="14">
    <source>
        <dbReference type="PROSITE" id="PS50109"/>
    </source>
</evidence>
<dbReference type="EMBL" id="JAZIBG010000020">
    <property type="protein sequence ID" value="MEF7613897.1"/>
    <property type="molecule type" value="Genomic_DNA"/>
</dbReference>
<keyword evidence="6 13" id="KW-0812">Transmembrane</keyword>
<dbReference type="GO" id="GO:0000155">
    <property type="term" value="F:phosphorelay sensor kinase activity"/>
    <property type="evidence" value="ECO:0007669"/>
    <property type="project" value="InterPro"/>
</dbReference>
<evidence type="ECO:0000256" key="2">
    <source>
        <dbReference type="ARBA" id="ARBA00004141"/>
    </source>
</evidence>
<evidence type="ECO:0000256" key="9">
    <source>
        <dbReference type="ARBA" id="ARBA00022840"/>
    </source>
</evidence>
<keyword evidence="7" id="KW-0547">Nucleotide-binding</keyword>
<dbReference type="SMART" id="SM00387">
    <property type="entry name" value="HATPase_c"/>
    <property type="match status" value="1"/>
</dbReference>
<dbReference type="GO" id="GO:0005524">
    <property type="term" value="F:ATP binding"/>
    <property type="evidence" value="ECO:0007669"/>
    <property type="project" value="UniProtKB-KW"/>
</dbReference>
<evidence type="ECO:0000256" key="1">
    <source>
        <dbReference type="ARBA" id="ARBA00000085"/>
    </source>
</evidence>
<evidence type="ECO:0000259" key="15">
    <source>
        <dbReference type="PROSITE" id="PS50885"/>
    </source>
</evidence>
<dbReference type="CDD" id="cd00075">
    <property type="entry name" value="HATPase"/>
    <property type="match status" value="1"/>
</dbReference>
<keyword evidence="11" id="KW-0902">Two-component regulatory system</keyword>
<feature type="domain" description="HAMP" evidence="15">
    <location>
        <begin position="158"/>
        <end position="210"/>
    </location>
</feature>
<dbReference type="Gene3D" id="3.30.565.10">
    <property type="entry name" value="Histidine kinase-like ATPase, C-terminal domain"/>
    <property type="match status" value="1"/>
</dbReference>
<dbReference type="AlphaFoldDB" id="A0AAW9QAV8"/>
<dbReference type="Gene3D" id="1.10.287.130">
    <property type="match status" value="1"/>
</dbReference>
<dbReference type="Proteomes" id="UP001336250">
    <property type="component" value="Unassembled WGS sequence"/>
</dbReference>
<keyword evidence="5" id="KW-0808">Transferase</keyword>
<dbReference type="SUPFAM" id="SSF47384">
    <property type="entry name" value="Homodimeric domain of signal transducing histidine kinase"/>
    <property type="match status" value="1"/>
</dbReference>
<proteinExistence type="predicted"/>
<dbReference type="SUPFAM" id="SSF55874">
    <property type="entry name" value="ATPase domain of HSP90 chaperone/DNA topoisomerase II/histidine kinase"/>
    <property type="match status" value="1"/>
</dbReference>
<name>A0AAW9QAV8_9BURK</name>
<comment type="caution">
    <text evidence="16">The sequence shown here is derived from an EMBL/GenBank/DDBJ whole genome shotgun (WGS) entry which is preliminary data.</text>
</comment>
<evidence type="ECO:0000256" key="6">
    <source>
        <dbReference type="ARBA" id="ARBA00022692"/>
    </source>
</evidence>
<dbReference type="InterPro" id="IPR036890">
    <property type="entry name" value="HATPase_C_sf"/>
</dbReference>
<dbReference type="PROSITE" id="PS50885">
    <property type="entry name" value="HAMP"/>
    <property type="match status" value="1"/>
</dbReference>
<dbReference type="InterPro" id="IPR004358">
    <property type="entry name" value="Sig_transdc_His_kin-like_C"/>
</dbReference>
<dbReference type="Pfam" id="PF00512">
    <property type="entry name" value="HisKA"/>
    <property type="match status" value="1"/>
</dbReference>
<dbReference type="EC" id="2.7.13.3" evidence="3"/>
<protein>
    <recommendedName>
        <fullName evidence="3">histidine kinase</fullName>
        <ecNumber evidence="3">2.7.13.3</ecNumber>
    </recommendedName>
</protein>
<keyword evidence="4" id="KW-0597">Phosphoprotein</keyword>
<dbReference type="InterPro" id="IPR050428">
    <property type="entry name" value="TCS_sensor_his_kinase"/>
</dbReference>
<evidence type="ECO:0000256" key="12">
    <source>
        <dbReference type="ARBA" id="ARBA00023136"/>
    </source>
</evidence>
<dbReference type="InterPro" id="IPR003661">
    <property type="entry name" value="HisK_dim/P_dom"/>
</dbReference>
<evidence type="ECO:0000313" key="17">
    <source>
        <dbReference type="Proteomes" id="UP001336250"/>
    </source>
</evidence>
<dbReference type="InterPro" id="IPR003660">
    <property type="entry name" value="HAMP_dom"/>
</dbReference>
<gene>
    <name evidence="16" type="ORF">V4F39_08250</name>
</gene>
<dbReference type="PANTHER" id="PTHR45436">
    <property type="entry name" value="SENSOR HISTIDINE KINASE YKOH"/>
    <property type="match status" value="1"/>
</dbReference>
<dbReference type="InterPro" id="IPR003594">
    <property type="entry name" value="HATPase_dom"/>
</dbReference>
<comment type="catalytic activity">
    <reaction evidence="1">
        <text>ATP + protein L-histidine = ADP + protein N-phospho-L-histidine.</text>
        <dbReference type="EC" id="2.7.13.3"/>
    </reaction>
</comment>
<evidence type="ECO:0000256" key="4">
    <source>
        <dbReference type="ARBA" id="ARBA00022553"/>
    </source>
</evidence>
<evidence type="ECO:0000256" key="8">
    <source>
        <dbReference type="ARBA" id="ARBA00022777"/>
    </source>
</evidence>
<dbReference type="InterPro" id="IPR036097">
    <property type="entry name" value="HisK_dim/P_sf"/>
</dbReference>
<evidence type="ECO:0000256" key="10">
    <source>
        <dbReference type="ARBA" id="ARBA00022989"/>
    </source>
</evidence>
<dbReference type="SMART" id="SM00388">
    <property type="entry name" value="HisKA"/>
    <property type="match status" value="1"/>
</dbReference>
<keyword evidence="10 13" id="KW-1133">Transmembrane helix</keyword>
<dbReference type="GO" id="GO:0005886">
    <property type="term" value="C:plasma membrane"/>
    <property type="evidence" value="ECO:0007669"/>
    <property type="project" value="TreeGrafter"/>
</dbReference>
<sequence>MTSIRLKLIASLLAVLLLAALALGGATYRNALLETQALFDYQLKQMALSLRDQGEIPPGSANAEHDFVVQIWSADGRALYASRAHAAVPTRAVLGFADVEAGGQTWRTYSVATFGRVIQVAQPRQIRERLAADAAWRAVLPLLLLAPLLGLAVWWLVAHALAPLARVSREVRSRDAESLAPLSAEGLPEEVAPLVGSLNALLQRLGAAFDTQRAFVADAAHELRSPLTALKLQVQMLRRAPDEAARAEAVAALAAGVDRATRLVEQLLTLARNEPGSREPARQPLDLGALVRQALADSGTLAVARGSTLELDAQPGVRVRGDSAGLAALARNLADNALRHGPPGTVVKVIVAREGDEAVLSVDDDGPGIPEAERAQAFDRFWRREAAHGGSEAAGGSGLGLAIVRGVVQRHGGTVQLATSPLGGLRVVCRLPALPPSIDEP</sequence>
<evidence type="ECO:0000256" key="7">
    <source>
        <dbReference type="ARBA" id="ARBA00022741"/>
    </source>
</evidence>
<dbReference type="PANTHER" id="PTHR45436:SF14">
    <property type="entry name" value="SENSOR PROTEIN QSEC"/>
    <property type="match status" value="1"/>
</dbReference>
<dbReference type="Pfam" id="PF02518">
    <property type="entry name" value="HATPase_c"/>
    <property type="match status" value="1"/>
</dbReference>
<feature type="transmembrane region" description="Helical" evidence="13">
    <location>
        <begin position="138"/>
        <end position="164"/>
    </location>
</feature>
<evidence type="ECO:0000256" key="5">
    <source>
        <dbReference type="ARBA" id="ARBA00022679"/>
    </source>
</evidence>
<comment type="subcellular location">
    <subcellularLocation>
        <location evidence="2">Membrane</location>
        <topology evidence="2">Multi-pass membrane protein</topology>
    </subcellularLocation>
</comment>
<keyword evidence="9 16" id="KW-0067">ATP-binding</keyword>
<reference evidence="16 17" key="1">
    <citation type="submission" date="2024-02" db="EMBL/GenBank/DDBJ databases">
        <title>Genome sequence of Aquincola sp. MAHUQ-54.</title>
        <authorList>
            <person name="Huq M.A."/>
        </authorList>
    </citation>
    <scope>NUCLEOTIDE SEQUENCE [LARGE SCALE GENOMIC DNA]</scope>
    <source>
        <strain evidence="16 17">MAHUQ-54</strain>
    </source>
</reference>
<evidence type="ECO:0000256" key="3">
    <source>
        <dbReference type="ARBA" id="ARBA00012438"/>
    </source>
</evidence>
<evidence type="ECO:0000256" key="13">
    <source>
        <dbReference type="SAM" id="Phobius"/>
    </source>
</evidence>
<keyword evidence="17" id="KW-1185">Reference proteome</keyword>
<evidence type="ECO:0000256" key="11">
    <source>
        <dbReference type="ARBA" id="ARBA00023012"/>
    </source>
</evidence>
<dbReference type="PRINTS" id="PR00344">
    <property type="entry name" value="BCTRLSENSOR"/>
</dbReference>
<feature type="domain" description="Histidine kinase" evidence="14">
    <location>
        <begin position="218"/>
        <end position="435"/>
    </location>
</feature>